<organism evidence="1 2">
    <name type="scientific">Nepenthes gracilis</name>
    <name type="common">Slender pitcher plant</name>
    <dbReference type="NCBI Taxonomy" id="150966"/>
    <lineage>
        <taxon>Eukaryota</taxon>
        <taxon>Viridiplantae</taxon>
        <taxon>Streptophyta</taxon>
        <taxon>Embryophyta</taxon>
        <taxon>Tracheophyta</taxon>
        <taxon>Spermatophyta</taxon>
        <taxon>Magnoliopsida</taxon>
        <taxon>eudicotyledons</taxon>
        <taxon>Gunneridae</taxon>
        <taxon>Pentapetalae</taxon>
        <taxon>Caryophyllales</taxon>
        <taxon>Nepenthaceae</taxon>
        <taxon>Nepenthes</taxon>
    </lineage>
</organism>
<comment type="caution">
    <text evidence="1">The sequence shown here is derived from an EMBL/GenBank/DDBJ whole genome shotgun (WGS) entry which is preliminary data.</text>
</comment>
<dbReference type="EMBL" id="BSYO01000027">
    <property type="protein sequence ID" value="GMH24210.1"/>
    <property type="molecule type" value="Genomic_DNA"/>
</dbReference>
<dbReference type="Proteomes" id="UP001279734">
    <property type="component" value="Unassembled WGS sequence"/>
</dbReference>
<evidence type="ECO:0000313" key="2">
    <source>
        <dbReference type="Proteomes" id="UP001279734"/>
    </source>
</evidence>
<keyword evidence="2" id="KW-1185">Reference proteome</keyword>
<proteinExistence type="predicted"/>
<protein>
    <submittedName>
        <fullName evidence="1">Uncharacterized protein</fullName>
    </submittedName>
</protein>
<gene>
    <name evidence="1" type="ORF">Nepgr_026053</name>
</gene>
<name>A0AAD3Y1P7_NEPGR</name>
<accession>A0AAD3Y1P7</accession>
<reference evidence="1" key="1">
    <citation type="submission" date="2023-05" db="EMBL/GenBank/DDBJ databases">
        <title>Nepenthes gracilis genome sequencing.</title>
        <authorList>
            <person name="Fukushima K."/>
        </authorList>
    </citation>
    <scope>NUCLEOTIDE SEQUENCE</scope>
    <source>
        <strain evidence="1">SING2019-196</strain>
    </source>
</reference>
<dbReference type="AlphaFoldDB" id="A0AAD3Y1P7"/>
<evidence type="ECO:0000313" key="1">
    <source>
        <dbReference type="EMBL" id="GMH24210.1"/>
    </source>
</evidence>
<sequence>MDFLVSMAGLAEMDGMELLAWKADLAVGKRGHYRQNGFTWLAETDGMDWAVLFGRYGCLQVLRSHSGIWCGRLLQARYDHFAGLDLALILECRYTSYRFGVRNEYFYESLMWGLSLWIPVWFWVTLTNWVEGK</sequence>